<dbReference type="Proteomes" id="UP000005666">
    <property type="component" value="Chromosome 12"/>
</dbReference>
<dbReference type="GO" id="GO:0007131">
    <property type="term" value="P:reciprocal meiotic recombination"/>
    <property type="evidence" value="ECO:0007669"/>
    <property type="project" value="EnsemblFungi"/>
</dbReference>
<dbReference type="GO" id="GO:0003682">
    <property type="term" value="F:chromatin binding"/>
    <property type="evidence" value="ECO:0007669"/>
    <property type="project" value="EnsemblFungi"/>
</dbReference>
<evidence type="ECO:0000256" key="1">
    <source>
        <dbReference type="ARBA" id="ARBA00004123"/>
    </source>
</evidence>
<feature type="region of interest" description="Disordered" evidence="3">
    <location>
        <begin position="259"/>
        <end position="280"/>
    </location>
</feature>
<keyword evidence="6" id="KW-1185">Reference proteome</keyword>
<reference evidence="5 6" key="1">
    <citation type="journal article" date="2011" name="Proc. Natl. Acad. Sci. U.S.A.">
        <title>Evolutionary erosion of yeast sex chromosomes by mating-type switching accidents.</title>
        <authorList>
            <person name="Gordon J.L."/>
            <person name="Armisen D."/>
            <person name="Proux-Wera E."/>
            <person name="Oheigeartaigh S.S."/>
            <person name="Byrne K.P."/>
            <person name="Wolfe K.H."/>
        </authorList>
    </citation>
    <scope>NUCLEOTIDE SEQUENCE [LARGE SCALE GENOMIC DNA]</scope>
    <source>
        <strain evidence="6">ATCC 24235 / CBS 4417 / NBRC 1672 / NRRL Y-8282 / UCD 70-5</strain>
    </source>
</reference>
<dbReference type="RefSeq" id="XP_003687855.1">
    <property type="nucleotide sequence ID" value="XM_003687807.1"/>
</dbReference>
<keyword evidence="2" id="KW-0539">Nucleus</keyword>
<dbReference type="GO" id="GO:0051177">
    <property type="term" value="P:meiotic sister chromatid cohesion"/>
    <property type="evidence" value="ECO:0007669"/>
    <property type="project" value="EnsemblFungi"/>
</dbReference>
<dbReference type="EMBL" id="HE612867">
    <property type="protein sequence ID" value="CCE65421.1"/>
    <property type="molecule type" value="Genomic_DNA"/>
</dbReference>
<feature type="compositionally biased region" description="Polar residues" evidence="3">
    <location>
        <begin position="259"/>
        <end position="276"/>
    </location>
</feature>
<evidence type="ECO:0000259" key="4">
    <source>
        <dbReference type="Pfam" id="PF04825"/>
    </source>
</evidence>
<dbReference type="GO" id="GO:0000779">
    <property type="term" value="C:condensed chromosome, centromeric region"/>
    <property type="evidence" value="ECO:0007669"/>
    <property type="project" value="EnsemblFungi"/>
</dbReference>
<dbReference type="GO" id="GO:0008278">
    <property type="term" value="C:cohesin complex"/>
    <property type="evidence" value="ECO:0007669"/>
    <property type="project" value="InterPro"/>
</dbReference>
<accession>G8BZU3</accession>
<dbReference type="InterPro" id="IPR039781">
    <property type="entry name" value="Rad21/Rec8-like"/>
</dbReference>
<evidence type="ECO:0000313" key="5">
    <source>
        <dbReference type="EMBL" id="CCE65421.1"/>
    </source>
</evidence>
<dbReference type="GO" id="GO:0006302">
    <property type="term" value="P:double-strand break repair"/>
    <property type="evidence" value="ECO:0007669"/>
    <property type="project" value="TreeGrafter"/>
</dbReference>
<dbReference type="InterPro" id="IPR006910">
    <property type="entry name" value="Rad21_Rec8_N"/>
</dbReference>
<dbReference type="OrthoDB" id="5427633at2759"/>
<dbReference type="eggNOG" id="ENOG502QWJ1">
    <property type="taxonomic scope" value="Eukaryota"/>
</dbReference>
<dbReference type="PANTHER" id="PTHR12585">
    <property type="entry name" value="SCC1 / RAD21 FAMILY MEMBER"/>
    <property type="match status" value="1"/>
</dbReference>
<dbReference type="KEGG" id="tpf:TPHA_0L00650"/>
<evidence type="ECO:0000256" key="3">
    <source>
        <dbReference type="SAM" id="MobiDB-lite"/>
    </source>
</evidence>
<dbReference type="GeneID" id="11531755"/>
<dbReference type="GO" id="GO:0007130">
    <property type="term" value="P:synaptonemal complex assembly"/>
    <property type="evidence" value="ECO:0007669"/>
    <property type="project" value="EnsemblFungi"/>
</dbReference>
<dbReference type="GO" id="GO:0042138">
    <property type="term" value="P:meiotic DNA double-strand break formation"/>
    <property type="evidence" value="ECO:0007669"/>
    <property type="project" value="EnsemblFungi"/>
</dbReference>
<protein>
    <recommendedName>
        <fullName evidence="4">Rad21/Rec8-like protein N-terminal domain-containing protein</fullName>
    </recommendedName>
</protein>
<dbReference type="GO" id="GO:0071459">
    <property type="term" value="P:protein localization to chromosome, centromeric region"/>
    <property type="evidence" value="ECO:0007669"/>
    <property type="project" value="EnsemblFungi"/>
</dbReference>
<dbReference type="CDD" id="cd21790">
    <property type="entry name" value="Rad21_Rec8_M_ScRec8p-like"/>
    <property type="match status" value="1"/>
</dbReference>
<organism evidence="5 6">
    <name type="scientific">Tetrapisispora phaffii (strain ATCC 24235 / CBS 4417 / NBRC 1672 / NRRL Y-8282 / UCD 70-5)</name>
    <name type="common">Yeast</name>
    <name type="synonym">Fabospora phaffii</name>
    <dbReference type="NCBI Taxonomy" id="1071381"/>
    <lineage>
        <taxon>Eukaryota</taxon>
        <taxon>Fungi</taxon>
        <taxon>Dikarya</taxon>
        <taxon>Ascomycota</taxon>
        <taxon>Saccharomycotina</taxon>
        <taxon>Saccharomycetes</taxon>
        <taxon>Saccharomycetales</taxon>
        <taxon>Saccharomycetaceae</taxon>
        <taxon>Tetrapisispora</taxon>
    </lineage>
</organism>
<name>G8BZU3_TETPH</name>
<proteinExistence type="predicted"/>
<gene>
    <name evidence="5" type="primary">TPHA0L00650</name>
    <name evidence="5" type="ordered locus">TPHA_0L00650</name>
</gene>
<sequence length="733" mass="83127">MSTSIGLARYPELILGTGENLEGVTTIWLLSTLGNINHKYININKNNSGVNSEGTSGSNLNRNVKKKDIVNVSIPKTCKVIENNSFELPLRYVSNLLFGITICYSKKTEYVLNDLTSLICQLQKKLYSSTSSRRMNNRKINVKGTTIYNGRATDKNNCVSSYLTDDPLYDINNIKNFETLLGIDGSNINNKTASINSVSLIKRNDLLNELSNFNSVDKNSNNILMENSSNFNKYQDPDDIHLDIDFDLNIDDINDFSQHGTVQGKSGTTESNSGLDSDQDKDLNINYKSQEFELNFDANKKELPKDNSNVEISNIDLDVMDNCDDSDTDGSFEDETFVKENELGQAIKRLKLNSKKNFVPLFSRLEIDQRISISTEQLKMDFDNYSGFMLEKARRKRVRNNIKNLDNILTVKKFTTAQENIKMFLKDHLENNYMFENWDILLNMNDEIAENGLEKENVRNFFNFIERGRKQFGSVTSTTRSSSNTVPSQEYGRNMVQSNRLNRESEIFDNDFYDTLNDGNNENNNNLLLNLEQIDEDLEEGKSFIHMNLDLPPSSFGRSTTRNNGTVGSVESDVINILQTKMLSVSKRGVANSPMKKKSSELESVSSHDTYGKLNTNIILDRQTRRFYDYIKERTSYVGKHTSSCPPFKRKILFEDLVPSRISGSANDSLEIEKPTSLNKNIAASAFLSLLTLASKDIVGIGEYHSSKNVSTNNEKISEGFKLMRPDDIIVYN</sequence>
<dbReference type="AlphaFoldDB" id="G8BZU3"/>
<feature type="domain" description="Rad21/Rec8-like protein N-terminal" evidence="4">
    <location>
        <begin position="59"/>
        <end position="131"/>
    </location>
</feature>
<comment type="subcellular location">
    <subcellularLocation>
        <location evidence="1">Nucleus</location>
    </subcellularLocation>
</comment>
<dbReference type="OMA" id="YGVTICY"/>
<dbReference type="HOGENOM" id="CLU_399675_0_0_1"/>
<dbReference type="STRING" id="1071381.G8BZU3"/>
<dbReference type="PANTHER" id="PTHR12585:SF51">
    <property type="entry name" value="MEIOTIC RECOMBINATION PROTEIN REC8"/>
    <property type="match status" value="1"/>
</dbReference>
<evidence type="ECO:0000256" key="2">
    <source>
        <dbReference type="ARBA" id="ARBA00023242"/>
    </source>
</evidence>
<dbReference type="GO" id="GO:0000794">
    <property type="term" value="C:condensed nuclear chromosome"/>
    <property type="evidence" value="ECO:0007669"/>
    <property type="project" value="EnsemblFungi"/>
</dbReference>
<dbReference type="Pfam" id="PF04825">
    <property type="entry name" value="Rad21_Rec8_N"/>
    <property type="match status" value="1"/>
</dbReference>
<evidence type="ECO:0000313" key="6">
    <source>
        <dbReference type="Proteomes" id="UP000005666"/>
    </source>
</evidence>